<dbReference type="EMBL" id="JABEMC010000005">
    <property type="protein sequence ID" value="NNG79619.1"/>
    <property type="molecule type" value="Genomic_DNA"/>
</dbReference>
<dbReference type="RefSeq" id="WP_102162015.1">
    <property type="nucleotide sequence ID" value="NZ_BAAAKH010000011.1"/>
</dbReference>
<evidence type="ECO:0000313" key="4">
    <source>
        <dbReference type="Proteomes" id="UP000235703"/>
    </source>
</evidence>
<dbReference type="OrthoDB" id="4774469at2"/>
<reference evidence="2 5" key="2">
    <citation type="submission" date="2020-05" db="EMBL/GenBank/DDBJ databases">
        <title>MicrobeNet Type strains.</title>
        <authorList>
            <person name="Nicholson A.C."/>
        </authorList>
    </citation>
    <scope>NUCLEOTIDE SEQUENCE [LARGE SCALE GENOMIC DNA]</scope>
    <source>
        <strain evidence="2 5">CCUG 46604</strain>
    </source>
</reference>
<dbReference type="EMBL" id="PNFZ01000003">
    <property type="protein sequence ID" value="PMB98219.1"/>
    <property type="molecule type" value="Genomic_DNA"/>
</dbReference>
<dbReference type="Proteomes" id="UP000235703">
    <property type="component" value="Unassembled WGS sequence"/>
</dbReference>
<dbReference type="AlphaFoldDB" id="A0A2N6PHR8"/>
<organism evidence="3 4">
    <name type="scientific">Brevibacterium luteolum</name>
    <dbReference type="NCBI Taxonomy" id="199591"/>
    <lineage>
        <taxon>Bacteria</taxon>
        <taxon>Bacillati</taxon>
        <taxon>Actinomycetota</taxon>
        <taxon>Actinomycetes</taxon>
        <taxon>Micrococcales</taxon>
        <taxon>Brevibacteriaceae</taxon>
        <taxon>Brevibacterium</taxon>
    </lineage>
</organism>
<proteinExistence type="predicted"/>
<dbReference type="Proteomes" id="UP000549517">
    <property type="component" value="Unassembled WGS sequence"/>
</dbReference>
<comment type="caution">
    <text evidence="3">The sequence shown here is derived from an EMBL/GenBank/DDBJ whole genome shotgun (WGS) entry which is preliminary data.</text>
</comment>
<keyword evidence="1" id="KW-0472">Membrane</keyword>
<name>A0A2N6PHR8_9MICO</name>
<keyword evidence="1" id="KW-0812">Transmembrane</keyword>
<reference evidence="3 4" key="1">
    <citation type="submission" date="2017-09" db="EMBL/GenBank/DDBJ databases">
        <title>Bacterial strain isolated from the female urinary microbiota.</title>
        <authorList>
            <person name="Thomas-White K."/>
            <person name="Kumar N."/>
            <person name="Forster S."/>
            <person name="Putonti C."/>
            <person name="Lawley T."/>
            <person name="Wolfe A.J."/>
        </authorList>
    </citation>
    <scope>NUCLEOTIDE SEQUENCE [LARGE SCALE GENOMIC DNA]</scope>
    <source>
        <strain evidence="3 4">UMB0680</strain>
    </source>
</reference>
<evidence type="ECO:0000313" key="5">
    <source>
        <dbReference type="Proteomes" id="UP000549517"/>
    </source>
</evidence>
<keyword evidence="1" id="KW-1133">Transmembrane helix</keyword>
<evidence type="ECO:0000313" key="3">
    <source>
        <dbReference type="EMBL" id="PMB98219.1"/>
    </source>
</evidence>
<dbReference type="GeneID" id="86843463"/>
<protein>
    <submittedName>
        <fullName evidence="3">DUF2516 domain-containing protein</fullName>
    </submittedName>
    <submittedName>
        <fullName evidence="2">DUF2516 family protein</fullName>
    </submittedName>
</protein>
<dbReference type="InterPro" id="IPR019662">
    <property type="entry name" value="DUF2516"/>
</dbReference>
<keyword evidence="4" id="KW-1185">Reference proteome</keyword>
<feature type="transmembrane region" description="Helical" evidence="1">
    <location>
        <begin position="6"/>
        <end position="27"/>
    </location>
</feature>
<accession>A0A2N6PHR8</accession>
<feature type="transmembrane region" description="Helical" evidence="1">
    <location>
        <begin position="47"/>
        <end position="66"/>
    </location>
</feature>
<dbReference type="Pfam" id="PF10724">
    <property type="entry name" value="DUF2516"/>
    <property type="match status" value="1"/>
</dbReference>
<sequence length="105" mass="11584">MQVLANIQSLLYLAIVVVAFVVEIAAFLDSLRYKDEVYRAADKKSKVFWTVLLGVAAVVGFLALPLGAGVRFPFFLSLLGFVAAAVYFADVRKALRSVDPRFRGR</sequence>
<evidence type="ECO:0000313" key="2">
    <source>
        <dbReference type="EMBL" id="NNG79619.1"/>
    </source>
</evidence>
<feature type="transmembrane region" description="Helical" evidence="1">
    <location>
        <begin position="72"/>
        <end position="89"/>
    </location>
</feature>
<gene>
    <name evidence="3" type="ORF">CJ198_07580</name>
    <name evidence="2" type="ORF">HLA91_09565</name>
</gene>
<evidence type="ECO:0000256" key="1">
    <source>
        <dbReference type="SAM" id="Phobius"/>
    </source>
</evidence>